<evidence type="ECO:0000256" key="1">
    <source>
        <dbReference type="SAM" id="SignalP"/>
    </source>
</evidence>
<proteinExistence type="predicted"/>
<keyword evidence="3" id="KW-0378">Hydrolase</keyword>
<sequence precursor="true">MIFNKLPLCLFVFLSSVSFVFAGQWHQKAVEPLPREALVKGLEAYWGQGPQESDIVDPDMQIIEKVELEDHYRWHVSYMVEKDDKSYAYILFPKPMPTKEKSLPLVLCPHPTNGYGKKTVVGLATAGTEEELQKLLQRQTGLYLVRLGFIIFAPDMAGYGERVLIDKPTSRYNFEHVEDFKQKWLKKWPDARFPHGKQIWDIRRALDMLVEFDFVDTDNIGIIGHSLGAWTVMNTMPMDARIKAGVANAGGTLNFIPELWTDHGRLQAFLEAGNTYKNMHNMFNIGIMATAPRPMLYIKAENDHRDYAESWAKQAEGFRIINDYYKQKDTNGGEGDFDVLLQHSGHSFQKDAQMFACAWLHKHLFGQNVTLSLEKAKSILNEE</sequence>
<protein>
    <submittedName>
        <fullName evidence="3">Putative dienelactone hydrolase</fullName>
    </submittedName>
</protein>
<keyword evidence="1" id="KW-0732">Signal</keyword>
<evidence type="ECO:0000259" key="2">
    <source>
        <dbReference type="Pfam" id="PF00326"/>
    </source>
</evidence>
<dbReference type="RefSeq" id="WP_146682762.1">
    <property type="nucleotide sequence ID" value="NZ_CP019646.1"/>
</dbReference>
<dbReference type="SUPFAM" id="SSF53474">
    <property type="entry name" value="alpha/beta-Hydrolases"/>
    <property type="match status" value="1"/>
</dbReference>
<keyword evidence="4" id="KW-1185">Reference proteome</keyword>
<reference evidence="4" key="1">
    <citation type="submission" date="2017-02" db="EMBL/GenBank/DDBJ databases">
        <title>Comparative genomics and description of representatives of a novel lineage of planctomycetes thriving in anoxic sediments.</title>
        <authorList>
            <person name="Spring S."/>
            <person name="Bunk B."/>
            <person name="Sproer C."/>
        </authorList>
    </citation>
    <scope>NUCLEOTIDE SEQUENCE [LARGE SCALE GENOMIC DNA]</scope>
    <source>
        <strain evidence="4">SM-Chi-D1</strain>
    </source>
</reference>
<gene>
    <name evidence="3" type="ORF">SMSP2_00854</name>
</gene>
<dbReference type="GO" id="GO:0006508">
    <property type="term" value="P:proteolysis"/>
    <property type="evidence" value="ECO:0007669"/>
    <property type="project" value="InterPro"/>
</dbReference>
<dbReference type="Pfam" id="PF00326">
    <property type="entry name" value="Peptidase_S9"/>
    <property type="match status" value="1"/>
</dbReference>
<evidence type="ECO:0000313" key="4">
    <source>
        <dbReference type="Proteomes" id="UP000188181"/>
    </source>
</evidence>
<feature type="domain" description="Peptidase S9 prolyl oligopeptidase catalytic" evidence="2">
    <location>
        <begin position="197"/>
        <end position="308"/>
    </location>
</feature>
<feature type="signal peptide" evidence="1">
    <location>
        <begin position="1"/>
        <end position="22"/>
    </location>
</feature>
<dbReference type="KEGG" id="pbas:SMSP2_00854"/>
<dbReference type="STRING" id="1851148.SMSP2_00854"/>
<dbReference type="InterPro" id="IPR050261">
    <property type="entry name" value="FrsA_esterase"/>
</dbReference>
<dbReference type="Proteomes" id="UP000188181">
    <property type="component" value="Chromosome"/>
</dbReference>
<organism evidence="3 4">
    <name type="scientific">Limihaloglobus sulfuriphilus</name>
    <dbReference type="NCBI Taxonomy" id="1851148"/>
    <lineage>
        <taxon>Bacteria</taxon>
        <taxon>Pseudomonadati</taxon>
        <taxon>Planctomycetota</taxon>
        <taxon>Phycisphaerae</taxon>
        <taxon>Sedimentisphaerales</taxon>
        <taxon>Sedimentisphaeraceae</taxon>
        <taxon>Limihaloglobus</taxon>
    </lineage>
</organism>
<dbReference type="PANTHER" id="PTHR22946">
    <property type="entry name" value="DIENELACTONE HYDROLASE DOMAIN-CONTAINING PROTEIN-RELATED"/>
    <property type="match status" value="1"/>
</dbReference>
<evidence type="ECO:0000313" key="3">
    <source>
        <dbReference type="EMBL" id="AQQ70502.1"/>
    </source>
</evidence>
<dbReference type="OrthoDB" id="230287at2"/>
<dbReference type="InterPro" id="IPR001375">
    <property type="entry name" value="Peptidase_S9_cat"/>
</dbReference>
<feature type="chain" id="PRO_5012207912" evidence="1">
    <location>
        <begin position="23"/>
        <end position="383"/>
    </location>
</feature>
<dbReference type="InterPro" id="IPR029058">
    <property type="entry name" value="AB_hydrolase_fold"/>
</dbReference>
<accession>A0A1Q2ME14</accession>
<dbReference type="Gene3D" id="3.40.50.1820">
    <property type="entry name" value="alpha/beta hydrolase"/>
    <property type="match status" value="1"/>
</dbReference>
<dbReference type="GO" id="GO:0008236">
    <property type="term" value="F:serine-type peptidase activity"/>
    <property type="evidence" value="ECO:0007669"/>
    <property type="project" value="InterPro"/>
</dbReference>
<dbReference type="AlphaFoldDB" id="A0A1Q2ME14"/>
<dbReference type="EMBL" id="CP019646">
    <property type="protein sequence ID" value="AQQ70502.1"/>
    <property type="molecule type" value="Genomic_DNA"/>
</dbReference>
<name>A0A1Q2ME14_9BACT</name>